<dbReference type="STRING" id="631362.Thi970DRAFT_02021"/>
<reference evidence="2" key="1">
    <citation type="submission" date="2011-06" db="EMBL/GenBank/DDBJ databases">
        <authorList>
            <consortium name="US DOE Joint Genome Institute (JGI-PGF)"/>
            <person name="Lucas S."/>
            <person name="Han J."/>
            <person name="Lapidus A."/>
            <person name="Cheng J.-F."/>
            <person name="Goodwin L."/>
            <person name="Pitluck S."/>
            <person name="Peters L."/>
            <person name="Land M.L."/>
            <person name="Hauser L."/>
            <person name="Vogl K."/>
            <person name="Liu Z."/>
            <person name="Overmann J."/>
            <person name="Frigaard N.-U."/>
            <person name="Bryant D.A."/>
            <person name="Woyke T.J."/>
        </authorList>
    </citation>
    <scope>NUCLEOTIDE SEQUENCE [LARGE SCALE GENOMIC DNA]</scope>
    <source>
        <strain evidence="2">970</strain>
    </source>
</reference>
<gene>
    <name evidence="1" type="ORF">Thi970DRAFT_02021</name>
</gene>
<dbReference type="EMBL" id="JH603169">
    <property type="protein sequence ID" value="EIC21790.1"/>
    <property type="molecule type" value="Genomic_DNA"/>
</dbReference>
<evidence type="ECO:0000313" key="1">
    <source>
        <dbReference type="EMBL" id="EIC21790.1"/>
    </source>
</evidence>
<sequence length="190" mass="21395">MRSARPQAASGPVTRFGRDLRILLHLLCGQPKSGDQRTRLQAFYGPQAGHYDVFRDRLLHGRERLIDDLHAALLHARQDALGDAHVIELGGGNGRNLEFFCARLDAFGQVALVAFYVSAAKPPDGQIRHGALTRWFWPRWFAHDGVHPNPEHLAALRARFPAHQFSEERAPVPYLPGFSVPYYRFLGRLG</sequence>
<dbReference type="eggNOG" id="COG2226">
    <property type="taxonomic scope" value="Bacteria"/>
</dbReference>
<organism evidence="1 2">
    <name type="scientific">Thiorhodovibrio frisius</name>
    <dbReference type="NCBI Taxonomy" id="631362"/>
    <lineage>
        <taxon>Bacteria</taxon>
        <taxon>Pseudomonadati</taxon>
        <taxon>Pseudomonadota</taxon>
        <taxon>Gammaproteobacteria</taxon>
        <taxon>Chromatiales</taxon>
        <taxon>Chromatiaceae</taxon>
        <taxon>Thiorhodovibrio</taxon>
    </lineage>
</organism>
<dbReference type="AlphaFoldDB" id="H8Z382"/>
<dbReference type="OrthoDB" id="9791837at2"/>
<dbReference type="RefSeq" id="WP_009148374.1">
    <property type="nucleotide sequence ID" value="NZ_CP121471.1"/>
</dbReference>
<reference evidence="1 2" key="2">
    <citation type="submission" date="2011-11" db="EMBL/GenBank/DDBJ databases">
        <authorList>
            <consortium name="US DOE Joint Genome Institute"/>
            <person name="Lucas S."/>
            <person name="Han J."/>
            <person name="Lapidus A."/>
            <person name="Cheng J.-F."/>
            <person name="Goodwin L."/>
            <person name="Pitluck S."/>
            <person name="Peters L."/>
            <person name="Ovchinnikova G."/>
            <person name="Zhang X."/>
            <person name="Detter J.C."/>
            <person name="Han C."/>
            <person name="Tapia R."/>
            <person name="Land M."/>
            <person name="Hauser L."/>
            <person name="Kyrpides N."/>
            <person name="Ivanova N."/>
            <person name="Pagani I."/>
            <person name="Vogl K."/>
            <person name="Liu Z."/>
            <person name="Overmann J."/>
            <person name="Frigaard N.-U."/>
            <person name="Bryant D."/>
            <person name="Woyke T."/>
        </authorList>
    </citation>
    <scope>NUCLEOTIDE SEQUENCE [LARGE SCALE GENOMIC DNA]</scope>
    <source>
        <strain evidence="1 2">970</strain>
    </source>
</reference>
<evidence type="ECO:0000313" key="2">
    <source>
        <dbReference type="Proteomes" id="UP000002964"/>
    </source>
</evidence>
<keyword evidence="2" id="KW-1185">Reference proteome</keyword>
<proteinExistence type="predicted"/>
<dbReference type="Proteomes" id="UP000002964">
    <property type="component" value="Unassembled WGS sequence"/>
</dbReference>
<dbReference type="HOGENOM" id="CLU_1427413_0_0_6"/>
<dbReference type="PANTHER" id="PTHR47473:SF1">
    <property type="entry name" value="METHYLTRANSFERASE DOMAIN-CONTAINING PROTEIN"/>
    <property type="match status" value="1"/>
</dbReference>
<evidence type="ECO:0008006" key="3">
    <source>
        <dbReference type="Google" id="ProtNLM"/>
    </source>
</evidence>
<name>H8Z382_9GAMM</name>
<accession>H8Z382</accession>
<protein>
    <recommendedName>
        <fullName evidence="3">S-adenosyl-L-methionine-dependent methyltransferase</fullName>
    </recommendedName>
</protein>
<dbReference type="PANTHER" id="PTHR47473">
    <property type="entry name" value="BTA1P"/>
    <property type="match status" value="1"/>
</dbReference>